<evidence type="ECO:0000313" key="3">
    <source>
        <dbReference type="Proteomes" id="UP000419144"/>
    </source>
</evidence>
<sequence>MNPRDSGRTSPRKHLNFLHFFRKAVYIKRSVLNRILEALEDNNSNETPVEHVHQMLHLVGDLKPESLSNNAVPRRSKLLVHLLLHVLGSHLVAILVLLQCVDYNLFAVDSHLLGHIARLFQRVVKRLSVATDIFEIARPFRLFDFSIHCLREKYKCKTLF</sequence>
<proteinExistence type="predicted"/>
<keyword evidence="1" id="KW-0812">Transmembrane</keyword>
<name>A0A640KDF3_LEITA</name>
<evidence type="ECO:0000313" key="2">
    <source>
        <dbReference type="EMBL" id="GET87452.1"/>
    </source>
</evidence>
<reference evidence="2" key="1">
    <citation type="submission" date="2019-11" db="EMBL/GenBank/DDBJ databases">
        <title>Leishmania tarentolae CDS.</title>
        <authorList>
            <person name="Goto Y."/>
            <person name="Yamagishi J."/>
        </authorList>
    </citation>
    <scope>NUCLEOTIDE SEQUENCE [LARGE SCALE GENOMIC DNA]</scope>
    <source>
        <strain evidence="2">Parrot Tar II</strain>
    </source>
</reference>
<dbReference type="VEuPathDB" id="TriTrypDB:LtaPh_1609251"/>
<gene>
    <name evidence="2" type="ORF">LtaPh_1609251</name>
</gene>
<keyword evidence="1" id="KW-0472">Membrane</keyword>
<feature type="transmembrane region" description="Helical" evidence="1">
    <location>
        <begin position="78"/>
        <end position="98"/>
    </location>
</feature>
<accession>A0A640KDF3</accession>
<dbReference type="Proteomes" id="UP000419144">
    <property type="component" value="Unassembled WGS sequence"/>
</dbReference>
<dbReference type="EMBL" id="BLBS01000020">
    <property type="protein sequence ID" value="GET87452.1"/>
    <property type="molecule type" value="Genomic_DNA"/>
</dbReference>
<dbReference type="AlphaFoldDB" id="A0A640KDF3"/>
<protein>
    <submittedName>
        <fullName evidence="2">Dynein light chain, putative</fullName>
    </submittedName>
</protein>
<organism evidence="2 3">
    <name type="scientific">Leishmania tarentolae</name>
    <name type="common">Sauroleishmania tarentolae</name>
    <dbReference type="NCBI Taxonomy" id="5689"/>
    <lineage>
        <taxon>Eukaryota</taxon>
        <taxon>Discoba</taxon>
        <taxon>Euglenozoa</taxon>
        <taxon>Kinetoplastea</taxon>
        <taxon>Metakinetoplastina</taxon>
        <taxon>Trypanosomatida</taxon>
        <taxon>Trypanosomatidae</taxon>
        <taxon>Leishmaniinae</taxon>
        <taxon>Leishmania</taxon>
        <taxon>lizard Leishmania</taxon>
    </lineage>
</organism>
<comment type="caution">
    <text evidence="2">The sequence shown here is derived from an EMBL/GenBank/DDBJ whole genome shotgun (WGS) entry which is preliminary data.</text>
</comment>
<keyword evidence="1" id="KW-1133">Transmembrane helix</keyword>
<keyword evidence="3" id="KW-1185">Reference proteome</keyword>
<evidence type="ECO:0000256" key="1">
    <source>
        <dbReference type="SAM" id="Phobius"/>
    </source>
</evidence>